<dbReference type="STRING" id="225164.V4AMU3"/>
<dbReference type="EMBL" id="KB201720">
    <property type="protein sequence ID" value="ESO94921.1"/>
    <property type="molecule type" value="Genomic_DNA"/>
</dbReference>
<dbReference type="KEGG" id="lgi:LOTGIDRAFT_176692"/>
<feature type="non-terminal residue" evidence="2">
    <location>
        <position position="1"/>
    </location>
</feature>
<dbReference type="Proteomes" id="UP000030746">
    <property type="component" value="Unassembled WGS sequence"/>
</dbReference>
<feature type="coiled-coil region" evidence="1">
    <location>
        <begin position="2"/>
        <end position="36"/>
    </location>
</feature>
<keyword evidence="3" id="KW-1185">Reference proteome</keyword>
<dbReference type="RefSeq" id="XP_009054391.1">
    <property type="nucleotide sequence ID" value="XM_009056143.1"/>
</dbReference>
<evidence type="ECO:0000256" key="1">
    <source>
        <dbReference type="SAM" id="Coils"/>
    </source>
</evidence>
<dbReference type="HOGENOM" id="CLU_916955_0_0_1"/>
<dbReference type="OMA" id="HYEQYHT"/>
<protein>
    <submittedName>
        <fullName evidence="2">Uncharacterized protein</fullName>
    </submittedName>
</protein>
<sequence length="304" mass="35640">EIKRSNIEIRQLEDKLTEQNRTNKQQKIELQSLQAQYYSRNKALEDAQSELSLLTSRLSLDDTNVRKQQKIDRMTTQVSNQQAEMKKLSEKCGILGAENSRLSQQLDNITRQLHNTQQQKDIKGSELLQTRIKFLESELEEKDIQAEKANSHYKETESKLQEIKQELYFYQEHSSDLKSQVDQSEMGQQAIQSELIVKDGDIASYKTEIKHLEISNKQLETELNHHKCRIEELNTELRNVTNIKSLLENQLTQEKHSVEKEKSLNDKKKEEVHEAKQRVDAIKHEQTFLLTALQEERVDKQQLT</sequence>
<proteinExistence type="predicted"/>
<dbReference type="CTD" id="20243927"/>
<feature type="coiled-coil region" evidence="1">
    <location>
        <begin position="202"/>
        <end position="285"/>
    </location>
</feature>
<dbReference type="AlphaFoldDB" id="V4AMU3"/>
<keyword evidence="1" id="KW-0175">Coiled coil</keyword>
<evidence type="ECO:0000313" key="3">
    <source>
        <dbReference type="Proteomes" id="UP000030746"/>
    </source>
</evidence>
<reference evidence="2 3" key="1">
    <citation type="journal article" date="2013" name="Nature">
        <title>Insights into bilaterian evolution from three spiralian genomes.</title>
        <authorList>
            <person name="Simakov O."/>
            <person name="Marletaz F."/>
            <person name="Cho S.J."/>
            <person name="Edsinger-Gonzales E."/>
            <person name="Havlak P."/>
            <person name="Hellsten U."/>
            <person name="Kuo D.H."/>
            <person name="Larsson T."/>
            <person name="Lv J."/>
            <person name="Arendt D."/>
            <person name="Savage R."/>
            <person name="Osoegawa K."/>
            <person name="de Jong P."/>
            <person name="Grimwood J."/>
            <person name="Chapman J.A."/>
            <person name="Shapiro H."/>
            <person name="Aerts A."/>
            <person name="Otillar R.P."/>
            <person name="Terry A.Y."/>
            <person name="Boore J.L."/>
            <person name="Grigoriev I.V."/>
            <person name="Lindberg D.R."/>
            <person name="Seaver E.C."/>
            <person name="Weisblat D.A."/>
            <person name="Putnam N.H."/>
            <person name="Rokhsar D.S."/>
        </authorList>
    </citation>
    <scope>NUCLEOTIDE SEQUENCE [LARGE SCALE GENOMIC DNA]</scope>
</reference>
<feature type="non-terminal residue" evidence="2">
    <location>
        <position position="304"/>
    </location>
</feature>
<dbReference type="GeneID" id="20243927"/>
<gene>
    <name evidence="2" type="ORF">LOTGIDRAFT_176692</name>
</gene>
<feature type="coiled-coil region" evidence="1">
    <location>
        <begin position="64"/>
        <end position="173"/>
    </location>
</feature>
<name>V4AMU3_LOTGI</name>
<dbReference type="OrthoDB" id="6287438at2759"/>
<evidence type="ECO:0000313" key="2">
    <source>
        <dbReference type="EMBL" id="ESO94921.1"/>
    </source>
</evidence>
<accession>V4AMU3</accession>
<organism evidence="2 3">
    <name type="scientific">Lottia gigantea</name>
    <name type="common">Giant owl limpet</name>
    <dbReference type="NCBI Taxonomy" id="225164"/>
    <lineage>
        <taxon>Eukaryota</taxon>
        <taxon>Metazoa</taxon>
        <taxon>Spiralia</taxon>
        <taxon>Lophotrochozoa</taxon>
        <taxon>Mollusca</taxon>
        <taxon>Gastropoda</taxon>
        <taxon>Patellogastropoda</taxon>
        <taxon>Lottioidea</taxon>
        <taxon>Lottiidae</taxon>
        <taxon>Lottia</taxon>
    </lineage>
</organism>